<dbReference type="Pfam" id="PF06429">
    <property type="entry name" value="Flg_bbr_C"/>
    <property type="match status" value="1"/>
</dbReference>
<accession>A0ABT1E9N0</accession>
<dbReference type="PANTHER" id="PTHR30033">
    <property type="entry name" value="FLAGELLAR HOOK-ASSOCIATED PROTEIN 1"/>
    <property type="match status" value="1"/>
</dbReference>
<evidence type="ECO:0000256" key="1">
    <source>
        <dbReference type="ARBA" id="ARBA00004365"/>
    </source>
</evidence>
<dbReference type="Pfam" id="PF22638">
    <property type="entry name" value="FlgK_D1"/>
    <property type="match status" value="1"/>
</dbReference>
<keyword evidence="9" id="KW-0969">Cilium</keyword>
<dbReference type="SUPFAM" id="SSF64518">
    <property type="entry name" value="Phase 1 flagellin"/>
    <property type="match status" value="1"/>
</dbReference>
<dbReference type="InterPro" id="IPR002371">
    <property type="entry name" value="FlgK"/>
</dbReference>
<evidence type="ECO:0000256" key="6">
    <source>
        <dbReference type="ARBA" id="ARBA00023143"/>
    </source>
</evidence>
<protein>
    <recommendedName>
        <fullName evidence="4">Flagellar hook-associated protein 1</fullName>
    </recommendedName>
</protein>
<dbReference type="RefSeq" id="WP_262066326.1">
    <property type="nucleotide sequence ID" value="NZ_JAMXOD010000011.1"/>
</dbReference>
<name>A0ABT1E9N0_9FIRM</name>
<feature type="domain" description="Flagellar basal-body/hook protein C-terminal" evidence="7">
    <location>
        <begin position="472"/>
        <end position="510"/>
    </location>
</feature>
<organism evidence="9 10">
    <name type="scientific">Aequitasia blattaphilus</name>
    <dbReference type="NCBI Taxonomy" id="2949332"/>
    <lineage>
        <taxon>Bacteria</taxon>
        <taxon>Bacillati</taxon>
        <taxon>Bacillota</taxon>
        <taxon>Clostridia</taxon>
        <taxon>Lachnospirales</taxon>
        <taxon>Lachnospiraceae</taxon>
        <taxon>Aequitasia</taxon>
    </lineage>
</organism>
<dbReference type="EMBL" id="JAMZFW010000011">
    <property type="protein sequence ID" value="MCP1102541.1"/>
    <property type="molecule type" value="Genomic_DNA"/>
</dbReference>
<dbReference type="InterPro" id="IPR053927">
    <property type="entry name" value="FlgK_helical"/>
</dbReference>
<evidence type="ECO:0000313" key="10">
    <source>
        <dbReference type="Proteomes" id="UP001523566"/>
    </source>
</evidence>
<feature type="domain" description="Flagellar hook-associated protein FlgK helical" evidence="8">
    <location>
        <begin position="102"/>
        <end position="352"/>
    </location>
</feature>
<gene>
    <name evidence="9" type="primary">flgK</name>
    <name evidence="9" type="ORF">NK125_08960</name>
</gene>
<comment type="similarity">
    <text evidence="3">Belongs to the flagella basal body rod proteins family.</text>
</comment>
<keyword evidence="9" id="KW-0966">Cell projection</keyword>
<evidence type="ECO:0000259" key="8">
    <source>
        <dbReference type="Pfam" id="PF22638"/>
    </source>
</evidence>
<dbReference type="NCBIfam" id="TIGR02492">
    <property type="entry name" value="flgK_ends"/>
    <property type="match status" value="1"/>
</dbReference>
<evidence type="ECO:0000313" key="9">
    <source>
        <dbReference type="EMBL" id="MCP1102541.1"/>
    </source>
</evidence>
<sequence length="517" mass="56673">MIRSTFSGFTMAQLALLSSQRAIDVTGHNVANINTLGYTRQRLDLASINPVGASFSGSPFDTRVGQGVMMVGISQIRDPFLDIQFRNQISKVGTADATDKILEQIGNIFDETDSSGIADAFNEVLAQLKKMSETSNAGESSVEELLKSNMQVLMNLINQKAEEVGGLKSDLIDQLKDTDLKNLNSCIEQIVELNSAIKNSQVLGSPALELQDQRNALLDDLATYLPINVKYRTDDSSGTPVDVMEVTFRDANGEEHVLISDDKAGEFSLDDNNGEIPVSLSFTNSDGETSEVTDLLRNGVLKGKLDMLNKAGSFDGSGIKGVGYYEKMFDCFVEKLATVMNDMNAYTDENGNEVRADLFETTDPDGKFTADSIRISEKWLSGEIGITKSQNADPGSTEYENVQKMFNALSSDKYQFKTTTPDGKEVVVFEGTIAESYDHLADTQAIDRKATQSILKNHITVLGQIENSRDSVSGVNLDEEVMDLMRYQQSYNAASRLMTTLDQILDKLINDTGMVGR</sequence>
<keyword evidence="6" id="KW-0975">Bacterial flagellum</keyword>
<keyword evidence="10" id="KW-1185">Reference proteome</keyword>
<dbReference type="InterPro" id="IPR010930">
    <property type="entry name" value="Flg_bb/hook_C_dom"/>
</dbReference>
<comment type="caution">
    <text evidence="9">The sequence shown here is derived from an EMBL/GenBank/DDBJ whole genome shotgun (WGS) entry which is preliminary data.</text>
</comment>
<evidence type="ECO:0000256" key="3">
    <source>
        <dbReference type="ARBA" id="ARBA00009677"/>
    </source>
</evidence>
<proteinExistence type="inferred from homology"/>
<evidence type="ECO:0000256" key="5">
    <source>
        <dbReference type="ARBA" id="ARBA00022525"/>
    </source>
</evidence>
<keyword evidence="5" id="KW-0964">Secreted</keyword>
<keyword evidence="9" id="KW-0282">Flagellum</keyword>
<evidence type="ECO:0000256" key="2">
    <source>
        <dbReference type="ARBA" id="ARBA00004613"/>
    </source>
</evidence>
<evidence type="ECO:0000256" key="4">
    <source>
        <dbReference type="ARBA" id="ARBA00016244"/>
    </source>
</evidence>
<dbReference type="PANTHER" id="PTHR30033:SF1">
    <property type="entry name" value="FLAGELLAR HOOK-ASSOCIATED PROTEIN 1"/>
    <property type="match status" value="1"/>
</dbReference>
<comment type="subcellular location">
    <subcellularLocation>
        <location evidence="1">Bacterial flagellum</location>
    </subcellularLocation>
    <subcellularLocation>
        <location evidence="2">Secreted</location>
    </subcellularLocation>
</comment>
<reference evidence="9 10" key="1">
    <citation type="journal article" date="2022" name="Genome Biol. Evol.">
        <title>Host diet, physiology and behaviors set the stage for Lachnospiraceae cladogenesis.</title>
        <authorList>
            <person name="Vera-Ponce De Leon A."/>
            <person name="Schneider M."/>
            <person name="Jahnes B.C."/>
            <person name="Sadowski V."/>
            <person name="Camuy-Velez L.A."/>
            <person name="Duan J."/>
            <person name="Sabree Z.L."/>
        </authorList>
    </citation>
    <scope>NUCLEOTIDE SEQUENCE [LARGE SCALE GENOMIC DNA]</scope>
    <source>
        <strain evidence="9 10">PAL113</strain>
    </source>
</reference>
<dbReference type="Proteomes" id="UP001523566">
    <property type="component" value="Unassembled WGS sequence"/>
</dbReference>
<evidence type="ECO:0000259" key="7">
    <source>
        <dbReference type="Pfam" id="PF06429"/>
    </source>
</evidence>